<dbReference type="InterPro" id="IPR041424">
    <property type="entry name" value="CinA_KH"/>
</dbReference>
<gene>
    <name evidence="1" type="primary">cinA</name>
    <name evidence="3" type="ORF">LBLM1_08370</name>
</gene>
<evidence type="ECO:0000313" key="4">
    <source>
        <dbReference type="Proteomes" id="UP000003645"/>
    </source>
</evidence>
<name>A0A0D4CLN1_LIMMU</name>
<dbReference type="AlphaFoldDB" id="A0A0D4CLN1"/>
<dbReference type="InterPro" id="IPR008135">
    <property type="entry name" value="Competence-induced_CinA"/>
</dbReference>
<evidence type="ECO:0000313" key="3">
    <source>
        <dbReference type="EMBL" id="AJT50974.1"/>
    </source>
</evidence>
<dbReference type="SMART" id="SM00852">
    <property type="entry name" value="MoCF_biosynth"/>
    <property type="match status" value="1"/>
</dbReference>
<dbReference type="KEGG" id="lmu:LBLM1_08370"/>
<dbReference type="NCBIfam" id="NF001813">
    <property type="entry name" value="PRK00549.1"/>
    <property type="match status" value="1"/>
</dbReference>
<dbReference type="Pfam" id="PF18146">
    <property type="entry name" value="CinA_KH"/>
    <property type="match status" value="1"/>
</dbReference>
<dbReference type="STRING" id="1130798.LBLM1_08370"/>
<dbReference type="RefSeq" id="WP_006500242.1">
    <property type="nucleotide sequence ID" value="NZ_CP011013.1"/>
</dbReference>
<dbReference type="OrthoDB" id="9801454at2"/>
<dbReference type="InterPro" id="IPR036653">
    <property type="entry name" value="CinA-like_C"/>
</dbReference>
<dbReference type="NCBIfam" id="TIGR00200">
    <property type="entry name" value="cinA_nterm"/>
    <property type="match status" value="1"/>
</dbReference>
<evidence type="ECO:0000256" key="1">
    <source>
        <dbReference type="HAMAP-Rule" id="MF_00226"/>
    </source>
</evidence>
<dbReference type="HAMAP" id="MF_00226_B">
    <property type="entry name" value="CinA_B"/>
    <property type="match status" value="1"/>
</dbReference>
<dbReference type="InterPro" id="IPR050101">
    <property type="entry name" value="CinA"/>
</dbReference>
<dbReference type="InterPro" id="IPR008136">
    <property type="entry name" value="CinA_C"/>
</dbReference>
<protein>
    <recommendedName>
        <fullName evidence="1">Putative competence-damage inducible protein</fullName>
    </recommendedName>
</protein>
<comment type="similarity">
    <text evidence="1">Belongs to the CinA family.</text>
</comment>
<dbReference type="Gene3D" id="3.40.980.10">
    <property type="entry name" value="MoaB/Mog-like domain"/>
    <property type="match status" value="1"/>
</dbReference>
<dbReference type="PANTHER" id="PTHR13939:SF0">
    <property type="entry name" value="NMN AMIDOHYDROLASE-LIKE PROTEIN YFAY"/>
    <property type="match status" value="1"/>
</dbReference>
<feature type="domain" description="MoaB/Mog" evidence="2">
    <location>
        <begin position="4"/>
        <end position="171"/>
    </location>
</feature>
<dbReference type="Gene3D" id="3.90.950.20">
    <property type="entry name" value="CinA-like"/>
    <property type="match status" value="1"/>
</dbReference>
<evidence type="ECO:0000259" key="2">
    <source>
        <dbReference type="SMART" id="SM00852"/>
    </source>
</evidence>
<dbReference type="Pfam" id="PF00994">
    <property type="entry name" value="MoCF_biosynth"/>
    <property type="match status" value="1"/>
</dbReference>
<sequence length="421" mass="46081">MEAEIISIGTEIVLGQIVNTNARFLADQLRRLDIDAHWQTTTDDDPTRIQAAISQAQTRAQLIFVCGGLGPTLDDQTMASTAAAIGVELALDDEQWQKIQADFVIRKTKMTPENIKMAYYLKGGQILANPTGMADGAYLNHQGHTYVVLPGPPREFKPMVTQSLLPLLKQQFGNDKAIFSHNLHFLGLPESQLMDEIEQVLDEAKLDDVLATSYVQPGEIQVRLTIHDAMQAQAEKKLAAAEQAIFKRVGRYCFGIGEHITLAEQVVKLLREHQWTITGAESLTGGMFQSTICSVPGASKVFNGGFVTYAAQTKEQLLGVPKAVIDQYGVVSAQTAKAMAEGCQKKLNADVGVSFTGVAGPDDLEGQPAGTVWIGIAIKGQPTQTSQLHLSQKMATRQWIRQRSVQMGLLFTYWALQNKTN</sequence>
<reference evidence="3 4" key="1">
    <citation type="journal article" date="2012" name="J. Bacteriol.">
        <title>Genome sequence of Lactobacillus mucosae LM1, isolated from piglet feces.</title>
        <authorList>
            <person name="Lee J.H."/>
            <person name="Valeriano V.D."/>
            <person name="Shin Y.R."/>
            <person name="Chae J.P."/>
            <person name="Kim G.B."/>
            <person name="Ham J.S."/>
            <person name="Chun J."/>
            <person name="Kang D.K."/>
        </authorList>
    </citation>
    <scope>NUCLEOTIDE SEQUENCE [LARGE SCALE GENOMIC DNA]</scope>
    <source>
        <strain evidence="3 4">LM1</strain>
    </source>
</reference>
<dbReference type="HOGENOM" id="CLU_030805_9_3_9"/>
<dbReference type="PIRSF" id="PIRSF006728">
    <property type="entry name" value="CinA"/>
    <property type="match status" value="1"/>
</dbReference>
<dbReference type="CDD" id="cd00885">
    <property type="entry name" value="cinA"/>
    <property type="match status" value="1"/>
</dbReference>
<proteinExistence type="inferred from homology"/>
<dbReference type="InterPro" id="IPR036425">
    <property type="entry name" value="MoaB/Mog-like_dom_sf"/>
</dbReference>
<dbReference type="SUPFAM" id="SSF53218">
    <property type="entry name" value="Molybdenum cofactor biosynthesis proteins"/>
    <property type="match status" value="1"/>
</dbReference>
<dbReference type="Proteomes" id="UP000003645">
    <property type="component" value="Chromosome"/>
</dbReference>
<organism evidence="3 4">
    <name type="scientific">Limosilactobacillus mucosae LM1</name>
    <dbReference type="NCBI Taxonomy" id="1130798"/>
    <lineage>
        <taxon>Bacteria</taxon>
        <taxon>Bacillati</taxon>
        <taxon>Bacillota</taxon>
        <taxon>Bacilli</taxon>
        <taxon>Lactobacillales</taxon>
        <taxon>Lactobacillaceae</taxon>
        <taxon>Limosilactobacillus</taxon>
    </lineage>
</organism>
<keyword evidence="4" id="KW-1185">Reference proteome</keyword>
<dbReference type="EMBL" id="CP011013">
    <property type="protein sequence ID" value="AJT50974.1"/>
    <property type="molecule type" value="Genomic_DNA"/>
</dbReference>
<accession>A0A0D4CLN1</accession>
<dbReference type="NCBIfam" id="TIGR00199">
    <property type="entry name" value="PncC_domain"/>
    <property type="match status" value="1"/>
</dbReference>
<dbReference type="SUPFAM" id="SSF142433">
    <property type="entry name" value="CinA-like"/>
    <property type="match status" value="1"/>
</dbReference>
<dbReference type="InterPro" id="IPR001453">
    <property type="entry name" value="MoaB/Mog_dom"/>
</dbReference>
<dbReference type="Pfam" id="PF02464">
    <property type="entry name" value="CinA"/>
    <property type="match status" value="1"/>
</dbReference>
<dbReference type="Gene3D" id="3.30.70.2860">
    <property type="match status" value="1"/>
</dbReference>
<dbReference type="PANTHER" id="PTHR13939">
    <property type="entry name" value="NICOTINAMIDE-NUCLEOTIDE AMIDOHYDROLASE PNCC"/>
    <property type="match status" value="1"/>
</dbReference>